<protein>
    <recommendedName>
        <fullName evidence="1">Integrase catalytic domain-containing protein</fullName>
    </recommendedName>
</protein>
<dbReference type="PANTHER" id="PTHR47266">
    <property type="entry name" value="ENDONUCLEASE-RELATED"/>
    <property type="match status" value="1"/>
</dbReference>
<evidence type="ECO:0000313" key="3">
    <source>
        <dbReference type="Proteomes" id="UP000243686"/>
    </source>
</evidence>
<dbReference type="Pfam" id="PF00665">
    <property type="entry name" value="rve"/>
    <property type="match status" value="1"/>
</dbReference>
<name>A0A1S8X9X3_OPIVI</name>
<dbReference type="GO" id="GO:0015074">
    <property type="term" value="P:DNA integration"/>
    <property type="evidence" value="ECO:0007669"/>
    <property type="project" value="InterPro"/>
</dbReference>
<evidence type="ECO:0000259" key="1">
    <source>
        <dbReference type="PROSITE" id="PS50994"/>
    </source>
</evidence>
<dbReference type="SUPFAM" id="SSF53098">
    <property type="entry name" value="Ribonuclease H-like"/>
    <property type="match status" value="1"/>
</dbReference>
<dbReference type="PROSITE" id="PS50994">
    <property type="entry name" value="INTEGRASE"/>
    <property type="match status" value="1"/>
</dbReference>
<dbReference type="InterPro" id="IPR012337">
    <property type="entry name" value="RNaseH-like_sf"/>
</dbReference>
<dbReference type="InterPro" id="IPR001584">
    <property type="entry name" value="Integrase_cat-core"/>
</dbReference>
<dbReference type="Proteomes" id="UP000243686">
    <property type="component" value="Unassembled WGS sequence"/>
</dbReference>
<sequence>MLDRTNWKSQDVADLGGHTSSVRLRCSVNRAECGQVKERKPSAPAPLQTIKAGFSNELVGVGIIGPLPRTDRGNIYILVMVDNFTKWCEAIPIPKIDASTMAKKLLTELIARWGVSYQIHTDQGSKASYSKSCATY</sequence>
<reference evidence="2 3" key="1">
    <citation type="submission" date="2015-03" db="EMBL/GenBank/DDBJ databases">
        <title>Draft genome of the nematode, Opisthorchis viverrini.</title>
        <authorList>
            <person name="Mitreva M."/>
        </authorList>
    </citation>
    <scope>NUCLEOTIDE SEQUENCE [LARGE SCALE GENOMIC DNA]</scope>
    <source>
        <strain evidence="2">Khon Kaen</strain>
    </source>
</reference>
<dbReference type="InterPro" id="IPR036397">
    <property type="entry name" value="RNaseH_sf"/>
</dbReference>
<keyword evidence="3" id="KW-1185">Reference proteome</keyword>
<gene>
    <name evidence="2" type="ORF">X801_00604</name>
</gene>
<accession>A0A1S8X9X3</accession>
<proteinExistence type="predicted"/>
<dbReference type="AlphaFoldDB" id="A0A1S8X9X3"/>
<evidence type="ECO:0000313" key="2">
    <source>
        <dbReference type="EMBL" id="OON23482.1"/>
    </source>
</evidence>
<organism evidence="2 3">
    <name type="scientific">Opisthorchis viverrini</name>
    <name type="common">Southeast Asian liver fluke</name>
    <dbReference type="NCBI Taxonomy" id="6198"/>
    <lineage>
        <taxon>Eukaryota</taxon>
        <taxon>Metazoa</taxon>
        <taxon>Spiralia</taxon>
        <taxon>Lophotrochozoa</taxon>
        <taxon>Platyhelminthes</taxon>
        <taxon>Trematoda</taxon>
        <taxon>Digenea</taxon>
        <taxon>Opisthorchiida</taxon>
        <taxon>Opisthorchiata</taxon>
        <taxon>Opisthorchiidae</taxon>
        <taxon>Opisthorchis</taxon>
    </lineage>
</organism>
<dbReference type="Gene3D" id="3.30.420.10">
    <property type="entry name" value="Ribonuclease H-like superfamily/Ribonuclease H"/>
    <property type="match status" value="1"/>
</dbReference>
<dbReference type="InterPro" id="IPR052160">
    <property type="entry name" value="Gypsy_RT_Integrase-like"/>
</dbReference>
<dbReference type="EMBL" id="KV891537">
    <property type="protein sequence ID" value="OON23482.1"/>
    <property type="molecule type" value="Genomic_DNA"/>
</dbReference>
<feature type="domain" description="Integrase catalytic" evidence="1">
    <location>
        <begin position="40"/>
        <end position="136"/>
    </location>
</feature>
<dbReference type="GO" id="GO:0003676">
    <property type="term" value="F:nucleic acid binding"/>
    <property type="evidence" value="ECO:0007669"/>
    <property type="project" value="InterPro"/>
</dbReference>